<reference evidence="1 2" key="1">
    <citation type="journal article" date="2019" name="Sci. Rep.">
        <title>A high-quality genome of Eragrostis curvula grass provides insights into Poaceae evolution and supports new strategies to enhance forage quality.</title>
        <authorList>
            <person name="Carballo J."/>
            <person name="Santos B.A.C.M."/>
            <person name="Zappacosta D."/>
            <person name="Garbus I."/>
            <person name="Selva J.P."/>
            <person name="Gallo C.A."/>
            <person name="Diaz A."/>
            <person name="Albertini E."/>
            <person name="Caccamo M."/>
            <person name="Echenique V."/>
        </authorList>
    </citation>
    <scope>NUCLEOTIDE SEQUENCE [LARGE SCALE GENOMIC DNA]</scope>
    <source>
        <strain evidence="2">cv. Victoria</strain>
        <tissue evidence="1">Leaf</tissue>
    </source>
</reference>
<gene>
    <name evidence="1" type="ORF">EJB05_48344</name>
</gene>
<sequence length="134" mass="15468">MSEGCFWTINFVLLHHRIKREDPEILSTQQVHDVPKEEMCGWRTMEEIFCNSQESEPSIVRTNVDLYYASRKYCAYGGVSITETLSERMYPHTYSTILIQQQDTPEMIADAAAAADLSWAEAAWLRHTAETPDY</sequence>
<dbReference type="Gramene" id="TVU05190">
    <property type="protein sequence ID" value="TVU05190"/>
    <property type="gene ID" value="EJB05_48344"/>
</dbReference>
<keyword evidence="2" id="KW-1185">Reference proteome</keyword>
<organism evidence="1 2">
    <name type="scientific">Eragrostis curvula</name>
    <name type="common">weeping love grass</name>
    <dbReference type="NCBI Taxonomy" id="38414"/>
    <lineage>
        <taxon>Eukaryota</taxon>
        <taxon>Viridiplantae</taxon>
        <taxon>Streptophyta</taxon>
        <taxon>Embryophyta</taxon>
        <taxon>Tracheophyta</taxon>
        <taxon>Spermatophyta</taxon>
        <taxon>Magnoliopsida</taxon>
        <taxon>Liliopsida</taxon>
        <taxon>Poales</taxon>
        <taxon>Poaceae</taxon>
        <taxon>PACMAD clade</taxon>
        <taxon>Chloridoideae</taxon>
        <taxon>Eragrostideae</taxon>
        <taxon>Eragrostidinae</taxon>
        <taxon>Eragrostis</taxon>
    </lineage>
</organism>
<accession>A0A5J9T1N6</accession>
<dbReference type="Proteomes" id="UP000324897">
    <property type="component" value="Unassembled WGS sequence"/>
</dbReference>
<dbReference type="EMBL" id="RWGY01000051">
    <property type="protein sequence ID" value="TVU05190.1"/>
    <property type="molecule type" value="Genomic_DNA"/>
</dbReference>
<protein>
    <submittedName>
        <fullName evidence="1">Uncharacterized protein</fullName>
    </submittedName>
</protein>
<dbReference type="AlphaFoldDB" id="A0A5J9T1N6"/>
<name>A0A5J9T1N6_9POAL</name>
<evidence type="ECO:0000313" key="2">
    <source>
        <dbReference type="Proteomes" id="UP000324897"/>
    </source>
</evidence>
<comment type="caution">
    <text evidence="1">The sequence shown here is derived from an EMBL/GenBank/DDBJ whole genome shotgun (WGS) entry which is preliminary data.</text>
</comment>
<evidence type="ECO:0000313" key="1">
    <source>
        <dbReference type="EMBL" id="TVU05190.1"/>
    </source>
</evidence>
<proteinExistence type="predicted"/>